<keyword evidence="5" id="KW-0206">Cytoskeleton</keyword>
<evidence type="ECO:0000256" key="6">
    <source>
        <dbReference type="ARBA" id="ARBA00033750"/>
    </source>
</evidence>
<keyword evidence="4" id="KW-0493">Microtubule</keyword>
<comment type="subcellular location">
    <subcellularLocation>
        <location evidence="1">Cytoplasm</location>
        <location evidence="1">Cytoskeleton</location>
        <location evidence="1">Microtubule organizing center</location>
        <location evidence="1">Centrosome</location>
        <location evidence="1">Centriolar satellite</location>
    </subcellularLocation>
</comment>
<evidence type="ECO:0000256" key="8">
    <source>
        <dbReference type="ARBA" id="ARBA00045673"/>
    </source>
</evidence>
<evidence type="ECO:0000256" key="2">
    <source>
        <dbReference type="ARBA" id="ARBA00022490"/>
    </source>
</evidence>
<accession>A0A1R2B7T3</accession>
<reference evidence="10 11" key="1">
    <citation type="submission" date="2016-11" db="EMBL/GenBank/DDBJ databases">
        <title>The macronuclear genome of Stentor coeruleus: a giant cell with tiny introns.</title>
        <authorList>
            <person name="Slabodnick M."/>
            <person name="Ruby J.G."/>
            <person name="Reiff S.B."/>
            <person name="Swart E.C."/>
            <person name="Gosai S."/>
            <person name="Prabakaran S."/>
            <person name="Witkowska E."/>
            <person name="Larue G.E."/>
            <person name="Fisher S."/>
            <person name="Freeman R.M."/>
            <person name="Gunawardena J."/>
            <person name="Chu W."/>
            <person name="Stover N.A."/>
            <person name="Gregory B.D."/>
            <person name="Nowacki M."/>
            <person name="Derisi J."/>
            <person name="Roy S.W."/>
            <person name="Marshall W.F."/>
            <person name="Sood P."/>
        </authorList>
    </citation>
    <scope>NUCLEOTIDE SEQUENCE [LARGE SCALE GENOMIC DNA]</scope>
    <source>
        <strain evidence="10">WM001</strain>
    </source>
</reference>
<evidence type="ECO:0000313" key="10">
    <source>
        <dbReference type="EMBL" id="OMJ72670.1"/>
    </source>
</evidence>
<dbReference type="CDD" id="cd22959">
    <property type="entry name" value="DD_C11orf49"/>
    <property type="match status" value="1"/>
</dbReference>
<comment type="similarity">
    <text evidence="6">Belongs to the CSTPP1 family.</text>
</comment>
<dbReference type="OrthoDB" id="197906at2759"/>
<dbReference type="PANTHER" id="PTHR34252">
    <property type="entry name" value="UPF0705 PROTEIN C11ORF49"/>
    <property type="match status" value="1"/>
</dbReference>
<dbReference type="PANTHER" id="PTHR34252:SF1">
    <property type="entry name" value="CENTRIOLAR SATELLITE-ASSOCIATED TUBULIN POLYGLUTAMYLASE COMPLEX REGULATOR 1"/>
    <property type="match status" value="1"/>
</dbReference>
<keyword evidence="2" id="KW-0963">Cytoplasm</keyword>
<dbReference type="AlphaFoldDB" id="A0A1R2B7T3"/>
<evidence type="ECO:0000256" key="5">
    <source>
        <dbReference type="ARBA" id="ARBA00023212"/>
    </source>
</evidence>
<sequence length="327" mass="38165">MEPYPRIFNYHRRKQLEAERVECSAEEYIDYSKISIYLQDATKVMLDRREEKPLELLQEYFNLALKGEHVLLRDYAFISASLYNRSCFMIQMNAIFHSSPYFKVVTALDYHQCLCLLCSDFPRTLIAEAAKILPPHPNYPSTKTDTFISTLSQEPALFDKFEIEDLRLSVQLFFYFAEFMEKVKEVFNELSCGDYENAQVTISLLYTALEGLYKKVKIYLYPPFELVAEAIIIKSQKKMKMNPDDVYLIEEMQGFMTGAGTISFNEFTYVRNIQNLMRINKLDKAIAAQGTYVQPQEEKLKEIVLQEPPPVESSGQQVRRVKSKKKK</sequence>
<proteinExistence type="inferred from homology"/>
<name>A0A1R2B7T3_9CILI</name>
<protein>
    <recommendedName>
        <fullName evidence="7">Centriolar satellite-associated tubulin polyglutamylase complex regulator 1</fullName>
    </recommendedName>
</protein>
<dbReference type="EMBL" id="MPUH01000882">
    <property type="protein sequence ID" value="OMJ72670.1"/>
    <property type="molecule type" value="Genomic_DNA"/>
</dbReference>
<evidence type="ECO:0000256" key="7">
    <source>
        <dbReference type="ARBA" id="ARBA00033769"/>
    </source>
</evidence>
<evidence type="ECO:0000256" key="3">
    <source>
        <dbReference type="ARBA" id="ARBA00022553"/>
    </source>
</evidence>
<keyword evidence="11" id="KW-1185">Reference proteome</keyword>
<comment type="caution">
    <text evidence="10">The sequence shown here is derived from an EMBL/GenBank/DDBJ whole genome shotgun (WGS) entry which is preliminary data.</text>
</comment>
<evidence type="ECO:0000313" key="11">
    <source>
        <dbReference type="Proteomes" id="UP000187209"/>
    </source>
</evidence>
<feature type="region of interest" description="Disordered" evidence="9">
    <location>
        <begin position="304"/>
        <end position="327"/>
    </location>
</feature>
<evidence type="ECO:0000256" key="4">
    <source>
        <dbReference type="ARBA" id="ARBA00022701"/>
    </source>
</evidence>
<comment type="function">
    <text evidence="8">Regulator of the tubulin polyglutamylase complex (TPGC) that controls cytoskeletal organization, nuclear shape, and cilium disassembly by balancing microtubule and actin assembly. Regulates the assembly and stability of the TPGC and thereby modulates polyglutamylation of the microtubule, which antagonizes MAP4 binding.</text>
</comment>
<organism evidence="10 11">
    <name type="scientific">Stentor coeruleus</name>
    <dbReference type="NCBI Taxonomy" id="5963"/>
    <lineage>
        <taxon>Eukaryota</taxon>
        <taxon>Sar</taxon>
        <taxon>Alveolata</taxon>
        <taxon>Ciliophora</taxon>
        <taxon>Postciliodesmatophora</taxon>
        <taxon>Heterotrichea</taxon>
        <taxon>Heterotrichida</taxon>
        <taxon>Stentoridae</taxon>
        <taxon>Stentor</taxon>
    </lineage>
</organism>
<gene>
    <name evidence="10" type="ORF">SteCoe_28839</name>
</gene>
<dbReference type="GO" id="GO:0034451">
    <property type="term" value="C:centriolar satellite"/>
    <property type="evidence" value="ECO:0007669"/>
    <property type="project" value="UniProtKB-SubCell"/>
</dbReference>
<dbReference type="GO" id="GO:0005874">
    <property type="term" value="C:microtubule"/>
    <property type="evidence" value="ECO:0007669"/>
    <property type="project" value="UniProtKB-KW"/>
</dbReference>
<dbReference type="Proteomes" id="UP000187209">
    <property type="component" value="Unassembled WGS sequence"/>
</dbReference>
<dbReference type="InterPro" id="IPR038968">
    <property type="entry name" value="CSTPP1"/>
</dbReference>
<keyword evidence="3" id="KW-0597">Phosphoprotein</keyword>
<evidence type="ECO:0000256" key="9">
    <source>
        <dbReference type="SAM" id="MobiDB-lite"/>
    </source>
</evidence>
<evidence type="ECO:0000256" key="1">
    <source>
        <dbReference type="ARBA" id="ARBA00004607"/>
    </source>
</evidence>